<feature type="region of interest" description="Disordered" evidence="1">
    <location>
        <begin position="239"/>
        <end position="259"/>
    </location>
</feature>
<dbReference type="InterPro" id="IPR045341">
    <property type="entry name" value="DUF6532"/>
</dbReference>
<feature type="compositionally biased region" description="Basic residues" evidence="1">
    <location>
        <begin position="81"/>
        <end position="96"/>
    </location>
</feature>
<keyword evidence="4" id="KW-1185">Reference proteome</keyword>
<feature type="compositionally biased region" description="Basic and acidic residues" evidence="1">
    <location>
        <begin position="239"/>
        <end position="255"/>
    </location>
</feature>
<evidence type="ECO:0000313" key="4">
    <source>
        <dbReference type="Proteomes" id="UP000054485"/>
    </source>
</evidence>
<dbReference type="EMBL" id="KN835225">
    <property type="protein sequence ID" value="KIK42966.1"/>
    <property type="molecule type" value="Genomic_DNA"/>
</dbReference>
<dbReference type="HOGENOM" id="CLU_637066_0_0_1"/>
<proteinExistence type="predicted"/>
<dbReference type="InParanoid" id="A0A0D0AMC2"/>
<feature type="domain" description="DUF6532" evidence="2">
    <location>
        <begin position="394"/>
        <end position="464"/>
    </location>
</feature>
<reference evidence="4" key="2">
    <citation type="submission" date="2015-01" db="EMBL/GenBank/DDBJ databases">
        <title>Evolutionary Origins and Diversification of the Mycorrhizal Mutualists.</title>
        <authorList>
            <consortium name="DOE Joint Genome Institute"/>
            <consortium name="Mycorrhizal Genomics Consortium"/>
            <person name="Kohler A."/>
            <person name="Kuo A."/>
            <person name="Nagy L.G."/>
            <person name="Floudas D."/>
            <person name="Copeland A."/>
            <person name="Barry K.W."/>
            <person name="Cichocki N."/>
            <person name="Veneault-Fourrey C."/>
            <person name="LaButti K."/>
            <person name="Lindquist E.A."/>
            <person name="Lipzen A."/>
            <person name="Lundell T."/>
            <person name="Morin E."/>
            <person name="Murat C."/>
            <person name="Riley R."/>
            <person name="Ohm R."/>
            <person name="Sun H."/>
            <person name="Tunlid A."/>
            <person name="Henrissat B."/>
            <person name="Grigoriev I.V."/>
            <person name="Hibbett D.S."/>
            <person name="Martin F."/>
        </authorList>
    </citation>
    <scope>NUCLEOTIDE SEQUENCE [LARGE SCALE GENOMIC DNA]</scope>
    <source>
        <strain evidence="4">UH-Slu-Lm8-n1</strain>
    </source>
</reference>
<sequence length="514" mass="56858">MTPHASNTNSNQSVRDAKKKAMENAVWMTTKSQWQHPTGGKLSQPGAPAQRKTKVSATTKHHVGRSSSTSSRAPEIPGPVARKRPVSQAKRHRVAKPHAVSDFDSNSDDDDKAASKPSDEISDFQPDHDDLEQENKSNMEDVDDELEEPVDSVVKSLSTEMPIFVSMSKAEQDDFPLTQATWPRTAASKKSTQTAEPFPFPSSQPRAHVVAPQKAKFQSARDRKQADKMPVWADGISESDKEHEAKMVPDERNDLEGSPEVDLECHDTGLTCHGHSGSARLVRTNTGKLKLTDQDIDMHRVVQRAILEAKVHIKFVNGYPELTEKSLFTRNALLTAARACGIPPIQDHLKSDDSYVTALATLVTAYYHLSPNCVDTAKALLINHVYHYEQCFYSVGVKFSDHFEEIASNKAQWPEVTIPMVALTSTLVYAVLLWKANGSPSKFNFTGNLFSEVYFFHVKLLDKMREAAPGKFHKMMAKIFGAIQTLCANGNAAIVGSHDSAMAFLDLDGMDDEE</sequence>
<feature type="region of interest" description="Disordered" evidence="1">
    <location>
        <begin position="1"/>
        <end position="154"/>
    </location>
</feature>
<evidence type="ECO:0000259" key="2">
    <source>
        <dbReference type="Pfam" id="PF20149"/>
    </source>
</evidence>
<organism evidence="3 4">
    <name type="scientific">Suillus luteus UH-Slu-Lm8-n1</name>
    <dbReference type="NCBI Taxonomy" id="930992"/>
    <lineage>
        <taxon>Eukaryota</taxon>
        <taxon>Fungi</taxon>
        <taxon>Dikarya</taxon>
        <taxon>Basidiomycota</taxon>
        <taxon>Agaricomycotina</taxon>
        <taxon>Agaricomycetes</taxon>
        <taxon>Agaricomycetidae</taxon>
        <taxon>Boletales</taxon>
        <taxon>Suillineae</taxon>
        <taxon>Suillaceae</taxon>
        <taxon>Suillus</taxon>
    </lineage>
</organism>
<feature type="compositionally biased region" description="Polar residues" evidence="1">
    <location>
        <begin position="1"/>
        <end position="14"/>
    </location>
</feature>
<feature type="compositionally biased region" description="Acidic residues" evidence="1">
    <location>
        <begin position="140"/>
        <end position="150"/>
    </location>
</feature>
<protein>
    <recommendedName>
        <fullName evidence="2">DUF6532 domain-containing protein</fullName>
    </recommendedName>
</protein>
<gene>
    <name evidence="3" type="ORF">CY34DRAFT_106656</name>
</gene>
<dbReference type="Pfam" id="PF20149">
    <property type="entry name" value="DUF6532"/>
    <property type="match status" value="1"/>
</dbReference>
<name>A0A0D0AMC2_9AGAM</name>
<accession>A0A0D0AMC2</accession>
<dbReference type="Proteomes" id="UP000054485">
    <property type="component" value="Unassembled WGS sequence"/>
</dbReference>
<dbReference type="AlphaFoldDB" id="A0A0D0AMC2"/>
<feature type="compositionally biased region" description="Basic and acidic residues" evidence="1">
    <location>
        <begin position="112"/>
        <end position="139"/>
    </location>
</feature>
<feature type="compositionally biased region" description="Polar residues" evidence="1">
    <location>
        <begin position="27"/>
        <end position="36"/>
    </location>
</feature>
<evidence type="ECO:0000256" key="1">
    <source>
        <dbReference type="SAM" id="MobiDB-lite"/>
    </source>
</evidence>
<evidence type="ECO:0000313" key="3">
    <source>
        <dbReference type="EMBL" id="KIK42966.1"/>
    </source>
</evidence>
<reference evidence="3 4" key="1">
    <citation type="submission" date="2014-04" db="EMBL/GenBank/DDBJ databases">
        <authorList>
            <consortium name="DOE Joint Genome Institute"/>
            <person name="Kuo A."/>
            <person name="Ruytinx J."/>
            <person name="Rineau F."/>
            <person name="Colpaert J."/>
            <person name="Kohler A."/>
            <person name="Nagy L.G."/>
            <person name="Floudas D."/>
            <person name="Copeland A."/>
            <person name="Barry K.W."/>
            <person name="Cichocki N."/>
            <person name="Veneault-Fourrey C."/>
            <person name="LaButti K."/>
            <person name="Lindquist E.A."/>
            <person name="Lipzen A."/>
            <person name="Lundell T."/>
            <person name="Morin E."/>
            <person name="Murat C."/>
            <person name="Sun H."/>
            <person name="Tunlid A."/>
            <person name="Henrissat B."/>
            <person name="Grigoriev I.V."/>
            <person name="Hibbett D.S."/>
            <person name="Martin F."/>
            <person name="Nordberg H.P."/>
            <person name="Cantor M.N."/>
            <person name="Hua S.X."/>
        </authorList>
    </citation>
    <scope>NUCLEOTIDE SEQUENCE [LARGE SCALE GENOMIC DNA]</scope>
    <source>
        <strain evidence="3 4">UH-Slu-Lm8-n1</strain>
    </source>
</reference>
<feature type="compositionally biased region" description="Basic residues" evidence="1">
    <location>
        <begin position="51"/>
        <end position="64"/>
    </location>
</feature>
<dbReference type="OrthoDB" id="3225557at2759"/>